<evidence type="ECO:0000313" key="2">
    <source>
        <dbReference type="Proteomes" id="UP001611397"/>
    </source>
</evidence>
<keyword evidence="2" id="KW-1185">Reference proteome</keyword>
<name>A0ABW7UZX7_STROI</name>
<proteinExistence type="predicted"/>
<evidence type="ECO:0000313" key="1">
    <source>
        <dbReference type="EMBL" id="MFI2154721.1"/>
    </source>
</evidence>
<sequence>MPTLLVDYVTVGGVEVVNHARLRQYLRTVGSPLTSGADICGCETLTSEVLDPDGLPYTTPDDPLTPAEWYDPDAPESVEFAGVLLLSIDGIDDYPVERSVSTAVTGGGSIGPARVQPRQMTFTAILLGSTCCGVEYGLQFLKAALQGCTGSQCGGDCVEMYACCPGEEMTREEFNAAHRRTFRRVALTSGPKVTGRNGDGSCAGGTCSMGADIIQVEWTMTAASPFAYTDPVELLDVGLPTDTDGECIQWCVHPPGGAACTGCRLAACVDAEDSCADPSCASAAPPVPSAPVTCFCNALAVNEAVYEIDLSGRPGWMDDVAQISVYAGSTDLRRLTISLFQRTSADEGLTCEEVAEKKRCEPYAQWTVSYLAAGSELLLDGQTGRAAVYCGGECAPATTVFGRDGAPPSWPVLDCAEYCLLLETDSFEPPAADTRLSLAVSGRAL</sequence>
<accession>A0ABW7UZX7</accession>
<dbReference type="RefSeq" id="WP_341846271.1">
    <property type="nucleotide sequence ID" value="NZ_JBIRUT010000001.1"/>
</dbReference>
<evidence type="ECO:0008006" key="3">
    <source>
        <dbReference type="Google" id="ProtNLM"/>
    </source>
</evidence>
<organism evidence="1 2">
    <name type="scientific">Streptomyces olivaceoviridis</name>
    <name type="common">Streptomyces corchorusii</name>
    <dbReference type="NCBI Taxonomy" id="1921"/>
    <lineage>
        <taxon>Bacteria</taxon>
        <taxon>Bacillati</taxon>
        <taxon>Actinomycetota</taxon>
        <taxon>Actinomycetes</taxon>
        <taxon>Kitasatosporales</taxon>
        <taxon>Streptomycetaceae</taxon>
        <taxon>Streptomyces</taxon>
    </lineage>
</organism>
<dbReference type="Proteomes" id="UP001611397">
    <property type="component" value="Unassembled WGS sequence"/>
</dbReference>
<comment type="caution">
    <text evidence="1">The sequence shown here is derived from an EMBL/GenBank/DDBJ whole genome shotgun (WGS) entry which is preliminary data.</text>
</comment>
<protein>
    <recommendedName>
        <fullName evidence="3">Minor tail protein</fullName>
    </recommendedName>
</protein>
<dbReference type="EMBL" id="JBIRWM010000001">
    <property type="protein sequence ID" value="MFI2154721.1"/>
    <property type="molecule type" value="Genomic_DNA"/>
</dbReference>
<reference evidence="1 2" key="1">
    <citation type="submission" date="2024-10" db="EMBL/GenBank/DDBJ databases">
        <title>The Natural Products Discovery Center: Release of the First 8490 Sequenced Strains for Exploring Actinobacteria Biosynthetic Diversity.</title>
        <authorList>
            <person name="Kalkreuter E."/>
            <person name="Kautsar S.A."/>
            <person name="Yang D."/>
            <person name="Bader C.D."/>
            <person name="Teijaro C.N."/>
            <person name="Fluegel L."/>
            <person name="Davis C.M."/>
            <person name="Simpson J.R."/>
            <person name="Lauterbach L."/>
            <person name="Steele A.D."/>
            <person name="Gui C."/>
            <person name="Meng S."/>
            <person name="Li G."/>
            <person name="Viehrig K."/>
            <person name="Ye F."/>
            <person name="Su P."/>
            <person name="Kiefer A.F."/>
            <person name="Nichols A."/>
            <person name="Cepeda A.J."/>
            <person name="Yan W."/>
            <person name="Fan B."/>
            <person name="Jiang Y."/>
            <person name="Adhikari A."/>
            <person name="Zheng C.-J."/>
            <person name="Schuster L."/>
            <person name="Cowan T.M."/>
            <person name="Smanski M.J."/>
            <person name="Chevrette M.G."/>
            <person name="De Carvalho L.P.S."/>
            <person name="Shen B."/>
        </authorList>
    </citation>
    <scope>NUCLEOTIDE SEQUENCE [LARGE SCALE GENOMIC DNA]</scope>
    <source>
        <strain evidence="1 2">NPDC020295</strain>
    </source>
</reference>
<gene>
    <name evidence="1" type="ORF">ACH49L_03335</name>
</gene>